<evidence type="ECO:0000256" key="4">
    <source>
        <dbReference type="ARBA" id="ARBA00022723"/>
    </source>
</evidence>
<comment type="subcellular location">
    <subcellularLocation>
        <location evidence="2">Chromosome</location>
        <location evidence="2">Centromere</location>
    </subcellularLocation>
    <subcellularLocation>
        <location evidence="1">Cytoplasm</location>
        <location evidence="1">Cytoskeleton</location>
        <location evidence="1">Spindle</location>
    </subcellularLocation>
</comment>
<dbReference type="InterPro" id="IPR051190">
    <property type="entry name" value="Baculoviral_IAP"/>
</dbReference>
<evidence type="ECO:0000313" key="10">
    <source>
        <dbReference type="Proteomes" id="UP000472272"/>
    </source>
</evidence>
<sequence>MEAFLCETNSNSKTFACWAGFIHHPGSKEPDLAKYFFCFLELESWEPDHDPWLEDSKRTRDSCGVLSLSKSFDNPTVEGYYKLEMEWVRIFLSKTCRSVINAFEKEVSVVADSGVAALISLYWPREPAYSFRVMWPA</sequence>
<dbReference type="GO" id="GO:0007059">
    <property type="term" value="P:chromosome segregation"/>
    <property type="evidence" value="ECO:0007669"/>
    <property type="project" value="UniProtKB-KW"/>
</dbReference>
<dbReference type="GO" id="GO:0046872">
    <property type="term" value="F:metal ion binding"/>
    <property type="evidence" value="ECO:0007669"/>
    <property type="project" value="UniProtKB-KW"/>
</dbReference>
<evidence type="ECO:0000256" key="3">
    <source>
        <dbReference type="ARBA" id="ARBA00006672"/>
    </source>
</evidence>
<dbReference type="AlphaFoldDB" id="A0A670JAG8"/>
<dbReference type="Proteomes" id="UP000472272">
    <property type="component" value="Chromosome 10"/>
</dbReference>
<keyword evidence="5" id="KW-0132">Cell division</keyword>
<reference evidence="9 10" key="1">
    <citation type="journal article" date="2019" name="Proc. Natl. Acad. Sci. U.S.A.">
        <title>Regulatory changes in pterin and carotenoid genes underlie balanced color polymorphisms in the wall lizard.</title>
        <authorList>
            <person name="Andrade P."/>
            <person name="Pinho C."/>
            <person name="Perez I de Lanuza G."/>
            <person name="Afonso S."/>
            <person name="Brejcha J."/>
            <person name="Rubin C.J."/>
            <person name="Wallerman O."/>
            <person name="Pereira P."/>
            <person name="Sabatino S.J."/>
            <person name="Bellati A."/>
            <person name="Pellitteri-Rosa D."/>
            <person name="Bosakova Z."/>
            <person name="Bunikis I."/>
            <person name="Carretero M.A."/>
            <person name="Feiner N."/>
            <person name="Marsik P."/>
            <person name="Pauperio F."/>
            <person name="Salvi D."/>
            <person name="Soler L."/>
            <person name="While G.M."/>
            <person name="Uller T."/>
            <person name="Font E."/>
            <person name="Andersson L."/>
            <person name="Carneiro M."/>
        </authorList>
    </citation>
    <scope>NUCLEOTIDE SEQUENCE</scope>
</reference>
<keyword evidence="10" id="KW-1185">Reference proteome</keyword>
<keyword evidence="5" id="KW-0498">Mitosis</keyword>
<evidence type="ECO:0000256" key="7">
    <source>
        <dbReference type="ARBA" id="ARBA00022833"/>
    </source>
</evidence>
<evidence type="ECO:0000256" key="1">
    <source>
        <dbReference type="ARBA" id="ARBA00004186"/>
    </source>
</evidence>
<evidence type="ECO:0000256" key="2">
    <source>
        <dbReference type="ARBA" id="ARBA00004584"/>
    </source>
</evidence>
<name>A0A670JAG8_PODMU</name>
<reference evidence="9" key="2">
    <citation type="submission" date="2025-08" db="UniProtKB">
        <authorList>
            <consortium name="Ensembl"/>
        </authorList>
    </citation>
    <scope>IDENTIFICATION</scope>
</reference>
<proteinExistence type="inferred from homology"/>
<accession>A0A670JAG8</accession>
<dbReference type="Gene3D" id="1.10.1170.10">
    <property type="entry name" value="Inhibitor Of Apoptosis Protein (2mihbC-IAP-1), Chain A"/>
    <property type="match status" value="1"/>
</dbReference>
<keyword evidence="7" id="KW-0862">Zinc</keyword>
<dbReference type="GO" id="GO:0005819">
    <property type="term" value="C:spindle"/>
    <property type="evidence" value="ECO:0007669"/>
    <property type="project" value="UniProtKB-SubCell"/>
</dbReference>
<dbReference type="PANTHER" id="PTHR46771:SF2">
    <property type="entry name" value="BACULOVIRAL IAP REPEAT-CONTAINING PROTEIN 5.1"/>
    <property type="match status" value="1"/>
</dbReference>
<dbReference type="InterPro" id="IPR001370">
    <property type="entry name" value="BIR_rpt"/>
</dbReference>
<keyword evidence="5" id="KW-0131">Cell cycle</keyword>
<dbReference type="Pfam" id="PF00653">
    <property type="entry name" value="BIR"/>
    <property type="match status" value="1"/>
</dbReference>
<evidence type="ECO:0000313" key="9">
    <source>
        <dbReference type="Ensembl" id="ENSPMRP00000021185.1"/>
    </source>
</evidence>
<evidence type="ECO:0000256" key="5">
    <source>
        <dbReference type="ARBA" id="ARBA00022776"/>
    </source>
</evidence>
<organism evidence="9 10">
    <name type="scientific">Podarcis muralis</name>
    <name type="common">Wall lizard</name>
    <name type="synonym">Lacerta muralis</name>
    <dbReference type="NCBI Taxonomy" id="64176"/>
    <lineage>
        <taxon>Eukaryota</taxon>
        <taxon>Metazoa</taxon>
        <taxon>Chordata</taxon>
        <taxon>Craniata</taxon>
        <taxon>Vertebrata</taxon>
        <taxon>Euteleostomi</taxon>
        <taxon>Lepidosauria</taxon>
        <taxon>Squamata</taxon>
        <taxon>Bifurcata</taxon>
        <taxon>Unidentata</taxon>
        <taxon>Episquamata</taxon>
        <taxon>Laterata</taxon>
        <taxon>Lacertibaenia</taxon>
        <taxon>Lacertidae</taxon>
        <taxon>Podarcis</taxon>
    </lineage>
</organism>
<comment type="similarity">
    <text evidence="3">Belongs to the IAP family.</text>
</comment>
<dbReference type="Ensembl" id="ENSPMRT00000022489.1">
    <property type="protein sequence ID" value="ENSPMRP00000021185.1"/>
    <property type="gene ID" value="ENSPMRG00000013764.1"/>
</dbReference>
<evidence type="ECO:0000256" key="8">
    <source>
        <dbReference type="ARBA" id="ARBA00023328"/>
    </source>
</evidence>
<dbReference type="GO" id="GO:0000775">
    <property type="term" value="C:chromosome, centromeric region"/>
    <property type="evidence" value="ECO:0007669"/>
    <property type="project" value="UniProtKB-SubCell"/>
</dbReference>
<reference evidence="9" key="3">
    <citation type="submission" date="2025-09" db="UniProtKB">
        <authorList>
            <consortium name="Ensembl"/>
        </authorList>
    </citation>
    <scope>IDENTIFICATION</scope>
</reference>
<keyword evidence="8" id="KW-0137">Centromere</keyword>
<dbReference type="PANTHER" id="PTHR46771">
    <property type="entry name" value="DETERIN"/>
    <property type="match status" value="1"/>
</dbReference>
<protein>
    <submittedName>
        <fullName evidence="9">Uncharacterized protein</fullName>
    </submittedName>
</protein>
<keyword evidence="4" id="KW-0479">Metal-binding</keyword>
<keyword evidence="6" id="KW-0159">Chromosome partition</keyword>
<dbReference type="GeneTree" id="ENSGT01000000220533"/>
<evidence type="ECO:0000256" key="6">
    <source>
        <dbReference type="ARBA" id="ARBA00022829"/>
    </source>
</evidence>
<dbReference type="SUPFAM" id="SSF57924">
    <property type="entry name" value="Inhibitor of apoptosis (IAP) repeat"/>
    <property type="match status" value="1"/>
</dbReference>